<gene>
    <name evidence="3" type="ORF">IAG43_09260</name>
</gene>
<keyword evidence="3" id="KW-0808">Transferase</keyword>
<organism evidence="3 4">
    <name type="scientific">Streptomyces genisteinicus</name>
    <dbReference type="NCBI Taxonomy" id="2768068"/>
    <lineage>
        <taxon>Bacteria</taxon>
        <taxon>Bacillati</taxon>
        <taxon>Actinomycetota</taxon>
        <taxon>Actinomycetes</taxon>
        <taxon>Kitasatosporales</taxon>
        <taxon>Streptomycetaceae</taxon>
        <taxon>Streptomyces</taxon>
    </lineage>
</organism>
<protein>
    <submittedName>
        <fullName evidence="3">Precorrin-3B C(17)-methyltransferase</fullName>
    </submittedName>
</protein>
<sequence length="184" mass="18773">MPLPRVASAALALVLLGLTVSGCADPASEPRASGPGPAVRGSGEPKGFCPLPEEQPAAPSPCITFDWNQRQKENHGYREPVPITEEQRRDAAPRAEALAAVLKRLAGTGTTQDGLRAAAAGALGLPEERIELRVHSFDPLRDALVGGGEGKVCVNGGVGSTGTASAEVIGRTKDGTCLPGLGGH</sequence>
<keyword evidence="3" id="KW-0489">Methyltransferase</keyword>
<dbReference type="GO" id="GO:0008168">
    <property type="term" value="F:methyltransferase activity"/>
    <property type="evidence" value="ECO:0007669"/>
    <property type="project" value="UniProtKB-KW"/>
</dbReference>
<dbReference type="RefSeq" id="WP_187740277.1">
    <property type="nucleotide sequence ID" value="NZ_CP060825.1"/>
</dbReference>
<keyword evidence="4" id="KW-1185">Reference proteome</keyword>
<feature type="chain" id="PRO_5038341173" evidence="2">
    <location>
        <begin position="25"/>
        <end position="184"/>
    </location>
</feature>
<evidence type="ECO:0000313" key="4">
    <source>
        <dbReference type="Proteomes" id="UP000516230"/>
    </source>
</evidence>
<feature type="signal peptide" evidence="2">
    <location>
        <begin position="1"/>
        <end position="24"/>
    </location>
</feature>
<reference evidence="3 4" key="1">
    <citation type="submission" date="2020-08" db="EMBL/GenBank/DDBJ databases">
        <title>A novel species.</title>
        <authorList>
            <person name="Gao J."/>
        </authorList>
    </citation>
    <scope>NUCLEOTIDE SEQUENCE [LARGE SCALE GENOMIC DNA]</scope>
    <source>
        <strain evidence="3 4">CRPJ-33</strain>
    </source>
</reference>
<dbReference type="KEGG" id="sgj:IAG43_09260"/>
<accession>A0A7H0HRE3</accession>
<dbReference type="AlphaFoldDB" id="A0A7H0HRE3"/>
<proteinExistence type="predicted"/>
<dbReference type="EMBL" id="CP060825">
    <property type="protein sequence ID" value="QNP63109.1"/>
    <property type="molecule type" value="Genomic_DNA"/>
</dbReference>
<dbReference type="PROSITE" id="PS51257">
    <property type="entry name" value="PROKAR_LIPOPROTEIN"/>
    <property type="match status" value="1"/>
</dbReference>
<evidence type="ECO:0000256" key="1">
    <source>
        <dbReference type="SAM" id="MobiDB-lite"/>
    </source>
</evidence>
<name>A0A7H0HRE3_9ACTN</name>
<dbReference type="GO" id="GO:0032259">
    <property type="term" value="P:methylation"/>
    <property type="evidence" value="ECO:0007669"/>
    <property type="project" value="UniProtKB-KW"/>
</dbReference>
<dbReference type="Proteomes" id="UP000516230">
    <property type="component" value="Chromosome"/>
</dbReference>
<evidence type="ECO:0000256" key="2">
    <source>
        <dbReference type="SAM" id="SignalP"/>
    </source>
</evidence>
<keyword evidence="2" id="KW-0732">Signal</keyword>
<feature type="region of interest" description="Disordered" evidence="1">
    <location>
        <begin position="26"/>
        <end position="47"/>
    </location>
</feature>
<evidence type="ECO:0000313" key="3">
    <source>
        <dbReference type="EMBL" id="QNP63109.1"/>
    </source>
</evidence>